<dbReference type="InterPro" id="IPR017731">
    <property type="entry name" value="TssM1-like"/>
</dbReference>
<dbReference type="Pfam" id="PF06761">
    <property type="entry name" value="IcmF-related"/>
    <property type="match status" value="1"/>
</dbReference>
<evidence type="ECO:0000313" key="6">
    <source>
        <dbReference type="EMBL" id="OUS35315.1"/>
    </source>
</evidence>
<dbReference type="Proteomes" id="UP000227088">
    <property type="component" value="Unassembled WGS sequence"/>
</dbReference>
<keyword evidence="1" id="KW-0472">Membrane</keyword>
<gene>
    <name evidence="6" type="ORF">A9R00_12115</name>
</gene>
<evidence type="ECO:0000259" key="2">
    <source>
        <dbReference type="Pfam" id="PF06744"/>
    </source>
</evidence>
<evidence type="ECO:0000256" key="1">
    <source>
        <dbReference type="SAM" id="Phobius"/>
    </source>
</evidence>
<name>A0A1Y5HKB7_OLEAN</name>
<dbReference type="SUPFAM" id="SSF52540">
    <property type="entry name" value="P-loop containing nucleoside triphosphate hydrolases"/>
    <property type="match status" value="1"/>
</dbReference>
<evidence type="ECO:0000259" key="4">
    <source>
        <dbReference type="Pfam" id="PF14331"/>
    </source>
</evidence>
<dbReference type="Pfam" id="PF14331">
    <property type="entry name" value="IcmF-related_N"/>
    <property type="match status" value="1"/>
</dbReference>
<dbReference type="InterPro" id="IPR053156">
    <property type="entry name" value="T6SS_TssM-like"/>
</dbReference>
<accession>A0A1Y5HKB7</accession>
<comment type="caution">
    <text evidence="6">The sequence shown here is derived from an EMBL/GenBank/DDBJ whole genome shotgun (WGS) entry which is preliminary data.</text>
</comment>
<dbReference type="InterPro" id="IPR048677">
    <property type="entry name" value="TssM1_hel"/>
</dbReference>
<evidence type="ECO:0000259" key="5">
    <source>
        <dbReference type="Pfam" id="PF21070"/>
    </source>
</evidence>
<dbReference type="Pfam" id="PF21070">
    <property type="entry name" value="IcmF_helical"/>
    <property type="match status" value="1"/>
</dbReference>
<feature type="transmembrane region" description="Helical" evidence="1">
    <location>
        <begin position="12"/>
        <end position="36"/>
    </location>
</feature>
<feature type="domain" description="Type VI secretion system IcmF C-terminal" evidence="2">
    <location>
        <begin position="1066"/>
        <end position="1169"/>
    </location>
</feature>
<feature type="transmembrane region" description="Helical" evidence="1">
    <location>
        <begin position="439"/>
        <end position="461"/>
    </location>
</feature>
<organism evidence="6 7">
    <name type="scientific">Oleispira antarctica</name>
    <dbReference type="NCBI Taxonomy" id="188908"/>
    <lineage>
        <taxon>Bacteria</taxon>
        <taxon>Pseudomonadati</taxon>
        <taxon>Pseudomonadota</taxon>
        <taxon>Gammaproteobacteria</taxon>
        <taxon>Oceanospirillales</taxon>
        <taxon>Oceanospirillaceae</taxon>
        <taxon>Oleispira</taxon>
    </lineage>
</organism>
<dbReference type="InterPro" id="IPR010623">
    <property type="entry name" value="IcmF_C"/>
</dbReference>
<dbReference type="PANTHER" id="PTHR36153:SF1">
    <property type="entry name" value="TYPE VI SECRETION SYSTEM COMPONENT TSSM1"/>
    <property type="match status" value="1"/>
</dbReference>
<sequence>MTKLKNFFSSPWTIGIFLLIIFAVFILLIGPLISIGEWTPLADSTNQWLTIFVVALIWFIKRLVSIILESKKEKGMVDAIVEDNSGDDINQEELRVLQSRFSEAMALLNKGTGFFKKKLNLYSLPWYIIIGPPGSGKTTALINSGLKFPLTESTGKQSIEGVGGTRNCDWWFTDQAVMIDTAGRYVTQDSNQDTDSSGWLNFLSLLKKYRKRQPVNGAFVTISASDLLLQTPHQRQQHTAAIKMRIQELHTQLGINFPIYVMITKSDLISGFSEFFANLDQEDRKQVWGTTFVLNDQKHPCHAFEEEFDSLVRRLQEQSLDRVNTEKSVERRASIIGFPKQLQLLKAELNEFLSDIFENTHYEKDALLRGVYFTSGTQEGMPIDRLVNQLAYNQQQSANQSTGKSFFISDLLIKVAFAESSLAGIDLKLEQRLSWVRRFSGATIALATLALSLVWAGGYFYSQNYIADVESNIDESILQAQKISRYESSPISTLSLLNNLKTAAFPIDELLQTEVRQEQALMFTAPWYDDFGLSQQEKLAQQTSNAYIKTLKSAFYSRLILELEGILTKGQLPLSLKYITLRTYLMLGSEEHYQATEVIAFFNEVWLKSQSASLTQQQQLQLSEHITTLFAKRPLPMPLALDARLINETRASLQSISFDEQIYARIKQKNFGQNNSALSVKGFSVYRGAGKSLSELVFIRKSGQSLSDALSPLYTKAVYKVLVAGGINDIADSVLGEAWVYGEDHPAIQHMDRAAIVEQVKNRYLYDYRKQYRDLLADIDIMPFTSFEEARRVLDVMTSPASPFTMLMQSITDQTQLTKPNSLLKKAGEDGALQQAQQTLANLLGNSSDDMIGKLSSQRKDIVTEEFSDIHALVNSDDGEQPGNIVLVANLEELKKIMTAISFENVAGAVPPALADKVSTVATKINYLSENQADLYVKPVLQSIVSRSLSLSQSGVITHLNQMWKDEMLGFCKTAIENRYPLKKSSRNDVHLEDFSRFFGYTGMMDTFFNTHLRKYVDISKTPWQVRSSKMNPIVISRTALNTFETAEKIKRAYFQYGSAEAGIDFSLRPNSMSAAISKTSFNINGQKEQYSHGPLLTKRMSWPGPEAEFGVRINTQHTDGSSSNMVETGVWAWMKVLNKVSLATTSKPEKFNLRLNSNGYDVRYDLIAGTSNNPFALSKKLKFNCPTRI</sequence>
<evidence type="ECO:0000259" key="3">
    <source>
        <dbReference type="Pfam" id="PF06761"/>
    </source>
</evidence>
<dbReference type="InterPro" id="IPR027417">
    <property type="entry name" value="P-loop_NTPase"/>
</dbReference>
<proteinExistence type="predicted"/>
<keyword evidence="1" id="KW-0812">Transmembrane</keyword>
<dbReference type="AlphaFoldDB" id="A0A1Y5HKB7"/>
<protein>
    <recommendedName>
        <fullName evidence="8">Type VI secretion protein IcmF</fullName>
    </recommendedName>
</protein>
<dbReference type="InterPro" id="IPR009612">
    <property type="entry name" value="IcmF-rel"/>
</dbReference>
<feature type="domain" description="Type VI secretion system component TssM1 helical" evidence="5">
    <location>
        <begin position="959"/>
        <end position="1060"/>
    </location>
</feature>
<dbReference type="CDD" id="cd00882">
    <property type="entry name" value="Ras_like_GTPase"/>
    <property type="match status" value="1"/>
</dbReference>
<dbReference type="PANTHER" id="PTHR36153">
    <property type="entry name" value="INNER MEMBRANE PROTEIN-RELATED"/>
    <property type="match status" value="1"/>
</dbReference>
<evidence type="ECO:0000313" key="7">
    <source>
        <dbReference type="Proteomes" id="UP000227088"/>
    </source>
</evidence>
<feature type="domain" description="Type VI secretion system component TssM1 N-terminal" evidence="4">
    <location>
        <begin position="193"/>
        <end position="440"/>
    </location>
</feature>
<feature type="transmembrane region" description="Helical" evidence="1">
    <location>
        <begin position="48"/>
        <end position="68"/>
    </location>
</feature>
<evidence type="ECO:0008006" key="8">
    <source>
        <dbReference type="Google" id="ProtNLM"/>
    </source>
</evidence>
<reference evidence="7" key="1">
    <citation type="journal article" date="2017" name="Proc. Natl. Acad. Sci. U.S.A.">
        <title>Simulation of Deepwater Horizon oil plume reveals substrate specialization within a complex community of hydrocarbon degraders.</title>
        <authorList>
            <person name="Hu P."/>
            <person name="Dubinsky E.A."/>
            <person name="Probst A.J."/>
            <person name="Wang J."/>
            <person name="Sieber C.M.K."/>
            <person name="Tom L.M."/>
            <person name="Gardinali P."/>
            <person name="Banfield J.F."/>
            <person name="Atlas R.M."/>
            <person name="Andersen G.L."/>
        </authorList>
    </citation>
    <scope>NUCLEOTIDE SEQUENCE [LARGE SCALE GENOMIC DNA]</scope>
</reference>
<keyword evidence="1" id="KW-1133">Transmembrane helix</keyword>
<dbReference type="Pfam" id="PF06744">
    <property type="entry name" value="IcmF_C"/>
    <property type="match status" value="1"/>
</dbReference>
<dbReference type="Gene3D" id="3.40.50.300">
    <property type="entry name" value="P-loop containing nucleotide triphosphate hydrolases"/>
    <property type="match status" value="1"/>
</dbReference>
<dbReference type="EMBL" id="MABE01000693">
    <property type="protein sequence ID" value="OUS35315.1"/>
    <property type="molecule type" value="Genomic_DNA"/>
</dbReference>
<dbReference type="NCBIfam" id="TIGR03348">
    <property type="entry name" value="VI_IcmF"/>
    <property type="match status" value="1"/>
</dbReference>
<dbReference type="InterPro" id="IPR025743">
    <property type="entry name" value="TssM1_N"/>
</dbReference>
<feature type="domain" description="IcmF-related" evidence="3">
    <location>
        <begin position="524"/>
        <end position="816"/>
    </location>
</feature>